<dbReference type="InterPro" id="IPR011701">
    <property type="entry name" value="MFS"/>
</dbReference>
<dbReference type="InterPro" id="IPR052528">
    <property type="entry name" value="Sugar_transport-like"/>
</dbReference>
<dbReference type="PANTHER" id="PTHR23526">
    <property type="entry name" value="INTEGRAL MEMBRANE TRANSPORT PROTEIN-RELATED"/>
    <property type="match status" value="1"/>
</dbReference>
<keyword evidence="3 6" id="KW-0812">Transmembrane</keyword>
<dbReference type="Proteomes" id="UP000029734">
    <property type="component" value="Unassembled WGS sequence"/>
</dbReference>
<evidence type="ECO:0000256" key="5">
    <source>
        <dbReference type="ARBA" id="ARBA00023136"/>
    </source>
</evidence>
<dbReference type="STRING" id="268407.PWYN_09600"/>
<evidence type="ECO:0000256" key="2">
    <source>
        <dbReference type="ARBA" id="ARBA00022448"/>
    </source>
</evidence>
<keyword evidence="9" id="KW-1185">Reference proteome</keyword>
<evidence type="ECO:0000256" key="3">
    <source>
        <dbReference type="ARBA" id="ARBA00022692"/>
    </source>
</evidence>
<dbReference type="GO" id="GO:0022857">
    <property type="term" value="F:transmembrane transporter activity"/>
    <property type="evidence" value="ECO:0007669"/>
    <property type="project" value="InterPro"/>
</dbReference>
<feature type="transmembrane region" description="Helical" evidence="6">
    <location>
        <begin position="59"/>
        <end position="81"/>
    </location>
</feature>
<feature type="transmembrane region" description="Helical" evidence="6">
    <location>
        <begin position="228"/>
        <end position="246"/>
    </location>
</feature>
<comment type="subcellular location">
    <subcellularLocation>
        <location evidence="1">Cell membrane</location>
        <topology evidence="1">Multi-pass membrane protein</topology>
    </subcellularLocation>
</comment>
<sequence length="421" mass="47353">MRSRPLISRQKSLRKFSKQRKNLYVATWEGVPATIFQVLLQGQFLTGFLLYLGASSSQIGFVLALTTLVNIAQIGVAFLIQKLPSRKWAMVTCVAVHRILWTSTGLIPFILPKDLWVVTFIGLYTVAFIANTAGAVLWSSVISDLVPARVRGRYFGIRNTVLNALGSAVLYAGGIVLDRYPGGHGFFILYVVVWIFAATNIVVLFFYPDTHFEKSEENKFLPMFKKPLHDTLFMKSTLFLAAWLLLQNLTVPLYSYVMLQLLHINYQTLSLLNVSQTIFMMGSFYVWGNLNARYSNKRLLLWTLPIIAASSLIWGLLSVLPMLLVLFTAHIVFGVGIGGFNQLAFNFIIGDTPKKERPMYMAMFAALTGLSSFFGPLIGGQIYGWIENWPHWTQVYGMQIIVGVLMLALALLLGRRILKDE</sequence>
<accession>A0A098MAJ0</accession>
<dbReference type="AlphaFoldDB" id="A0A098MAJ0"/>
<keyword evidence="5 6" id="KW-0472">Membrane</keyword>
<evidence type="ECO:0000256" key="6">
    <source>
        <dbReference type="SAM" id="Phobius"/>
    </source>
</evidence>
<comment type="caution">
    <text evidence="8">The sequence shown here is derived from an EMBL/GenBank/DDBJ whole genome shotgun (WGS) entry which is preliminary data.</text>
</comment>
<reference evidence="8 9" key="1">
    <citation type="submission" date="2014-08" db="EMBL/GenBank/DDBJ databases">
        <authorList>
            <person name="den Bakker H.C."/>
        </authorList>
    </citation>
    <scope>NUCLEOTIDE SEQUENCE [LARGE SCALE GENOMIC DNA]</scope>
    <source>
        <strain evidence="8 9">DSM 18334</strain>
    </source>
</reference>
<gene>
    <name evidence="8" type="ORF">PWYN_09600</name>
</gene>
<dbReference type="PROSITE" id="PS50850">
    <property type="entry name" value="MFS"/>
    <property type="match status" value="1"/>
</dbReference>
<evidence type="ECO:0000256" key="1">
    <source>
        <dbReference type="ARBA" id="ARBA00004651"/>
    </source>
</evidence>
<feature type="transmembrane region" description="Helical" evidence="6">
    <location>
        <begin position="88"/>
        <end position="111"/>
    </location>
</feature>
<evidence type="ECO:0000313" key="9">
    <source>
        <dbReference type="Proteomes" id="UP000029734"/>
    </source>
</evidence>
<feature type="transmembrane region" description="Helical" evidence="6">
    <location>
        <begin position="299"/>
        <end position="317"/>
    </location>
</feature>
<feature type="transmembrane region" description="Helical" evidence="6">
    <location>
        <begin position="323"/>
        <end position="348"/>
    </location>
</feature>
<feature type="transmembrane region" description="Helical" evidence="6">
    <location>
        <begin position="186"/>
        <end position="207"/>
    </location>
</feature>
<name>A0A098MAJ0_9BACL</name>
<dbReference type="InterPro" id="IPR036259">
    <property type="entry name" value="MFS_trans_sf"/>
</dbReference>
<organism evidence="8 9">
    <name type="scientific">Paenibacillus wynnii</name>
    <dbReference type="NCBI Taxonomy" id="268407"/>
    <lineage>
        <taxon>Bacteria</taxon>
        <taxon>Bacillati</taxon>
        <taxon>Bacillota</taxon>
        <taxon>Bacilli</taxon>
        <taxon>Bacillales</taxon>
        <taxon>Paenibacillaceae</taxon>
        <taxon>Paenibacillus</taxon>
    </lineage>
</organism>
<dbReference type="PANTHER" id="PTHR23526:SF2">
    <property type="entry name" value="MAJOR FACILITATOR SUPERFAMILY (MFS) PROFILE DOMAIN-CONTAINING PROTEIN"/>
    <property type="match status" value="1"/>
</dbReference>
<dbReference type="EMBL" id="JQCR01000002">
    <property type="protein sequence ID" value="KGE19565.1"/>
    <property type="molecule type" value="Genomic_DNA"/>
</dbReference>
<evidence type="ECO:0000256" key="4">
    <source>
        <dbReference type="ARBA" id="ARBA00022989"/>
    </source>
</evidence>
<dbReference type="InterPro" id="IPR020846">
    <property type="entry name" value="MFS_dom"/>
</dbReference>
<protein>
    <submittedName>
        <fullName evidence="8">MFS transporter</fullName>
    </submittedName>
</protein>
<evidence type="ECO:0000313" key="8">
    <source>
        <dbReference type="EMBL" id="KGE19565.1"/>
    </source>
</evidence>
<reference evidence="8 9" key="2">
    <citation type="submission" date="2014-10" db="EMBL/GenBank/DDBJ databases">
        <title>Comparative genomics of the Paenibacillus odorifer group.</title>
        <authorList>
            <person name="Tsai Y.-C."/>
            <person name="Martin N."/>
            <person name="Korlach J."/>
            <person name="Wiedmann M."/>
        </authorList>
    </citation>
    <scope>NUCLEOTIDE SEQUENCE [LARGE SCALE GENOMIC DNA]</scope>
    <source>
        <strain evidence="8 9">DSM 18334</strain>
    </source>
</reference>
<feature type="transmembrane region" description="Helical" evidence="6">
    <location>
        <begin position="360"/>
        <end position="383"/>
    </location>
</feature>
<feature type="transmembrane region" description="Helical" evidence="6">
    <location>
        <begin position="117"/>
        <end position="139"/>
    </location>
</feature>
<dbReference type="SUPFAM" id="SSF103473">
    <property type="entry name" value="MFS general substrate transporter"/>
    <property type="match status" value="1"/>
</dbReference>
<keyword evidence="4 6" id="KW-1133">Transmembrane helix</keyword>
<dbReference type="Gene3D" id="1.20.1250.20">
    <property type="entry name" value="MFS general substrate transporter like domains"/>
    <property type="match status" value="2"/>
</dbReference>
<keyword evidence="2" id="KW-0813">Transport</keyword>
<feature type="domain" description="Major facilitator superfamily (MFS) profile" evidence="7">
    <location>
        <begin position="186"/>
        <end position="421"/>
    </location>
</feature>
<evidence type="ECO:0000259" key="7">
    <source>
        <dbReference type="PROSITE" id="PS50850"/>
    </source>
</evidence>
<dbReference type="GO" id="GO:0005886">
    <property type="term" value="C:plasma membrane"/>
    <property type="evidence" value="ECO:0007669"/>
    <property type="project" value="UniProtKB-SubCell"/>
</dbReference>
<feature type="transmembrane region" description="Helical" evidence="6">
    <location>
        <begin position="395"/>
        <end position="414"/>
    </location>
</feature>
<feature type="transmembrane region" description="Helical" evidence="6">
    <location>
        <begin position="160"/>
        <end position="180"/>
    </location>
</feature>
<feature type="transmembrane region" description="Helical" evidence="6">
    <location>
        <begin position="266"/>
        <end position="287"/>
    </location>
</feature>
<dbReference type="Pfam" id="PF07690">
    <property type="entry name" value="MFS_1"/>
    <property type="match status" value="1"/>
</dbReference>
<proteinExistence type="predicted"/>
<feature type="transmembrane region" description="Helical" evidence="6">
    <location>
        <begin position="21"/>
        <end position="39"/>
    </location>
</feature>
<dbReference type="eggNOG" id="COG2211">
    <property type="taxonomic scope" value="Bacteria"/>
</dbReference>